<reference evidence="2" key="2">
    <citation type="submission" date="2020-09" db="EMBL/GenBank/DDBJ databases">
        <authorList>
            <person name="Sun Q."/>
            <person name="Zhou Y."/>
        </authorList>
    </citation>
    <scope>NUCLEOTIDE SEQUENCE</scope>
    <source>
        <strain evidence="2">CGMCC 1.15290</strain>
    </source>
</reference>
<dbReference type="InterPro" id="IPR049809">
    <property type="entry name" value="YehF/YfeS-like_WGR"/>
</dbReference>
<dbReference type="RefSeq" id="WP_188952823.1">
    <property type="nucleotide sequence ID" value="NZ_BMIB01000003.1"/>
</dbReference>
<dbReference type="Pfam" id="PF05406">
    <property type="entry name" value="WGR"/>
    <property type="match status" value="1"/>
</dbReference>
<dbReference type="InterPro" id="IPR008893">
    <property type="entry name" value="WGR_domain"/>
</dbReference>
<feature type="domain" description="WGR" evidence="1">
    <location>
        <begin position="3"/>
        <end position="63"/>
    </location>
</feature>
<evidence type="ECO:0000259" key="1">
    <source>
        <dbReference type="Pfam" id="PF05406"/>
    </source>
</evidence>
<sequence length="75" mass="8775">MMQYFEFQDDNVSCFLEITLEDTVVRTRSGQKGTNGVAEERVFDNANTAAQEYERLVEEKKGDESYYFVLGEYRL</sequence>
<evidence type="ECO:0000313" key="2">
    <source>
        <dbReference type="EMBL" id="GGH68949.1"/>
    </source>
</evidence>
<dbReference type="Proteomes" id="UP000627292">
    <property type="component" value="Unassembled WGS sequence"/>
</dbReference>
<dbReference type="EMBL" id="BMIB01000003">
    <property type="protein sequence ID" value="GGH68949.1"/>
    <property type="molecule type" value="Genomic_DNA"/>
</dbReference>
<dbReference type="Gene3D" id="2.20.140.10">
    <property type="entry name" value="WGR domain"/>
    <property type="match status" value="1"/>
</dbReference>
<protein>
    <recommendedName>
        <fullName evidence="1">WGR domain-containing protein</fullName>
    </recommendedName>
</protein>
<reference evidence="2" key="1">
    <citation type="journal article" date="2014" name="Int. J. Syst. Evol. Microbiol.">
        <title>Complete genome sequence of Corynebacterium casei LMG S-19264T (=DSM 44701T), isolated from a smear-ripened cheese.</title>
        <authorList>
            <consortium name="US DOE Joint Genome Institute (JGI-PGF)"/>
            <person name="Walter F."/>
            <person name="Albersmeier A."/>
            <person name="Kalinowski J."/>
            <person name="Ruckert C."/>
        </authorList>
    </citation>
    <scope>NUCLEOTIDE SEQUENCE</scope>
    <source>
        <strain evidence="2">CGMCC 1.15290</strain>
    </source>
</reference>
<keyword evidence="3" id="KW-1185">Reference proteome</keyword>
<dbReference type="AlphaFoldDB" id="A0A917IYH9"/>
<dbReference type="CDD" id="cd07996">
    <property type="entry name" value="WGR_MMR_like"/>
    <property type="match status" value="1"/>
</dbReference>
<organism evidence="2 3">
    <name type="scientific">Filimonas zeae</name>
    <dbReference type="NCBI Taxonomy" id="1737353"/>
    <lineage>
        <taxon>Bacteria</taxon>
        <taxon>Pseudomonadati</taxon>
        <taxon>Bacteroidota</taxon>
        <taxon>Chitinophagia</taxon>
        <taxon>Chitinophagales</taxon>
        <taxon>Chitinophagaceae</taxon>
        <taxon>Filimonas</taxon>
    </lineage>
</organism>
<name>A0A917IYH9_9BACT</name>
<accession>A0A917IYH9</accession>
<gene>
    <name evidence="2" type="ORF">GCM10011379_25750</name>
</gene>
<comment type="caution">
    <text evidence="2">The sequence shown here is derived from an EMBL/GenBank/DDBJ whole genome shotgun (WGS) entry which is preliminary data.</text>
</comment>
<evidence type="ECO:0000313" key="3">
    <source>
        <dbReference type="Proteomes" id="UP000627292"/>
    </source>
</evidence>
<proteinExistence type="predicted"/>